<keyword evidence="3" id="KW-1185">Reference proteome</keyword>
<comment type="caution">
    <text evidence="2">The sequence shown here is derived from an EMBL/GenBank/DDBJ whole genome shotgun (WGS) entry which is preliminary data.</text>
</comment>
<evidence type="ECO:0000256" key="1">
    <source>
        <dbReference type="SAM" id="SignalP"/>
    </source>
</evidence>
<protein>
    <submittedName>
        <fullName evidence="2">Uncharacterized protein</fullName>
    </submittedName>
</protein>
<dbReference type="NCBIfam" id="NF037952">
    <property type="entry name" value="spanin2_3"/>
    <property type="match status" value="1"/>
</dbReference>
<evidence type="ECO:0000313" key="2">
    <source>
        <dbReference type="EMBL" id="RWR50337.1"/>
    </source>
</evidence>
<dbReference type="AlphaFoldDB" id="A0A443LMA2"/>
<sequence length="195" mass="20146">MALCLTLTACGALPGLLSGPKVAANGQAARTAAQTLGTSTQRDQAIRAASAGRDVVQSADANTLRAGSVGRVVVEGNSPPWLILAFAVALLLDSPLRWPEQIARAVRGATGDASLLSITRRRPARAGRNLDGAFIISINDTPEIRENFAGHRGTRPVAVGRTCAHAAAQLPRTGRSWHYAAKSGANVADAGQTGH</sequence>
<dbReference type="Proteomes" id="UP000288071">
    <property type="component" value="Unassembled WGS sequence"/>
</dbReference>
<reference evidence="2 3" key="1">
    <citation type="submission" date="2019-01" db="EMBL/GenBank/DDBJ databases">
        <title>Sinorhodobacter populi sp. nov. isolated from the symptomatic bark tissue of Populus euramericana canker.</title>
        <authorList>
            <person name="Xu G."/>
        </authorList>
    </citation>
    <scope>NUCLEOTIDE SEQUENCE [LARGE SCALE GENOMIC DNA]</scope>
    <source>
        <strain evidence="2 3">CGMCC 1.12963</strain>
    </source>
</reference>
<organism evidence="2 3">
    <name type="scientific">Paenirhodobacter huangdaonensis</name>
    <dbReference type="NCBI Taxonomy" id="2501515"/>
    <lineage>
        <taxon>Bacteria</taxon>
        <taxon>Pseudomonadati</taxon>
        <taxon>Pseudomonadota</taxon>
        <taxon>Alphaproteobacteria</taxon>
        <taxon>Rhodobacterales</taxon>
        <taxon>Rhodobacter group</taxon>
        <taxon>Paenirhodobacter</taxon>
    </lineage>
</organism>
<evidence type="ECO:0000313" key="3">
    <source>
        <dbReference type="Proteomes" id="UP000288071"/>
    </source>
</evidence>
<dbReference type="EMBL" id="SAVA01000009">
    <property type="protein sequence ID" value="RWR50337.1"/>
    <property type="molecule type" value="Genomic_DNA"/>
</dbReference>
<gene>
    <name evidence="2" type="ORF">EOW66_15140</name>
</gene>
<name>A0A443LMA2_9RHOB</name>
<feature type="chain" id="PRO_5018983394" evidence="1">
    <location>
        <begin position="24"/>
        <end position="195"/>
    </location>
</feature>
<feature type="signal peptide" evidence="1">
    <location>
        <begin position="1"/>
        <end position="23"/>
    </location>
</feature>
<proteinExistence type="predicted"/>
<accession>A0A443LMA2</accession>
<keyword evidence="1" id="KW-0732">Signal</keyword>
<dbReference type="RefSeq" id="WP_128157139.1">
    <property type="nucleotide sequence ID" value="NZ_JBHSOM010000008.1"/>
</dbReference>
<reference evidence="3" key="2">
    <citation type="submission" date="2019-01" db="EMBL/GenBank/DDBJ databases">
        <title>Sinorhodobacter populi sp. nov. isolated from the symptomatic bark tissue of Populus euramericana canker.</title>
        <authorList>
            <person name="Li Y."/>
        </authorList>
    </citation>
    <scope>NUCLEOTIDE SEQUENCE [LARGE SCALE GENOMIC DNA]</scope>
    <source>
        <strain evidence="3">CGMCC 1.12963</strain>
    </source>
</reference>